<dbReference type="Pfam" id="PF00076">
    <property type="entry name" value="RRM_1"/>
    <property type="match status" value="1"/>
</dbReference>
<dbReference type="Proteomes" id="UP000694904">
    <property type="component" value="Chromosome 2"/>
</dbReference>
<dbReference type="CDD" id="cd12402">
    <property type="entry name" value="RRM_eIF4B"/>
    <property type="match status" value="1"/>
</dbReference>
<protein>
    <submittedName>
        <fullName evidence="6">Eukaryotic translation initiation factor 4B3</fullName>
    </submittedName>
</protein>
<keyword evidence="5" id="KW-1185">Reference proteome</keyword>
<dbReference type="PANTHER" id="PTHR23236:SF12">
    <property type="entry name" value="EUKARYOTIC INITIATION FACTOR 4B-RELATED"/>
    <property type="match status" value="1"/>
</dbReference>
<feature type="compositionally biased region" description="Basic and acidic residues" evidence="3">
    <location>
        <begin position="206"/>
        <end position="220"/>
    </location>
</feature>
<evidence type="ECO:0000256" key="3">
    <source>
        <dbReference type="SAM" id="MobiDB-lite"/>
    </source>
</evidence>
<feature type="compositionally biased region" description="Polar residues" evidence="3">
    <location>
        <begin position="438"/>
        <end position="455"/>
    </location>
</feature>
<dbReference type="SUPFAM" id="SSF54928">
    <property type="entry name" value="RNA-binding domain, RBD"/>
    <property type="match status" value="1"/>
</dbReference>
<dbReference type="InterPro" id="IPR033107">
    <property type="entry name" value="EIF-4B_RRM"/>
</dbReference>
<feature type="region of interest" description="Disordered" evidence="3">
    <location>
        <begin position="152"/>
        <end position="284"/>
    </location>
</feature>
<name>A0ABM1NMM7_DROAR</name>
<feature type="compositionally biased region" description="Basic and acidic residues" evidence="3">
    <location>
        <begin position="335"/>
        <end position="362"/>
    </location>
</feature>
<feature type="compositionally biased region" description="Polar residues" evidence="3">
    <location>
        <begin position="221"/>
        <end position="237"/>
    </location>
</feature>
<reference evidence="6" key="3">
    <citation type="submission" date="2025-08" db="UniProtKB">
        <authorList>
            <consortium name="RefSeq"/>
        </authorList>
    </citation>
    <scope>IDENTIFICATION</scope>
    <source>
        <tissue evidence="6">Whole organism</tissue>
    </source>
</reference>
<feature type="compositionally biased region" description="Basic and acidic residues" evidence="3">
    <location>
        <begin position="374"/>
        <end position="436"/>
    </location>
</feature>
<keyword evidence="1 2" id="KW-0694">RNA-binding</keyword>
<sequence>MASAGKKGKKNKGTVISLQSFLSNGDAPVGTTQVSKKVRNLDGDESDDGSHTLPLVYQLPTAPRANRIFDDDSIPHKPPFIAYINNLPFDASEDDIYDFFGNINLVSLRLPREDGETGRSRGFGYVELESREDLINVLSLPDPSIKGRRIRIELSNENDQQNRQKGNRRFEGFGNSSENRDSGNWRRDSQNNGSSFGGYSGNYDRSFNRDRKPITEREENNTPGSWRTNTRQPSTDFSPPRRDRDQPSDKYRPRSDINVREDTASSEERPKLNLKPRTLPMPEIVTKPDDEAVNEIDTKVNNKPSGTPSVNVFGSAKPVDTATRELEIEERLAEARRQEKVRHDEEAISEKLSEVQLDKNDSENANAGTISWRRTQEVSDDTKVSQGERRRDDQDYNKFNKQRDRNDRSENTKAKNNQNHEGRIKEENKNKREPRVQARNTPQQGEPILQSSNKYSGLDDESSE</sequence>
<reference evidence="5" key="1">
    <citation type="journal article" date="1997" name="Nucleic Acids Res.">
        <title>tRNAscan-SE: a program for improved detection of transfer RNA genes in genomic sequence.</title>
        <authorList>
            <person name="Lowe T.M."/>
            <person name="Eddy S.R."/>
        </authorList>
    </citation>
    <scope>NUCLEOTIDE SEQUENCE [LARGE SCALE GENOMIC DNA]</scope>
</reference>
<keyword evidence="6" id="KW-0648">Protein biosynthesis</keyword>
<proteinExistence type="predicted"/>
<dbReference type="GO" id="GO:0003743">
    <property type="term" value="F:translation initiation factor activity"/>
    <property type="evidence" value="ECO:0007669"/>
    <property type="project" value="UniProtKB-KW"/>
</dbReference>
<evidence type="ECO:0000259" key="4">
    <source>
        <dbReference type="PROSITE" id="PS50102"/>
    </source>
</evidence>
<dbReference type="RefSeq" id="XP_017856213.1">
    <property type="nucleotide sequence ID" value="XM_018000724.1"/>
</dbReference>
<dbReference type="InterPro" id="IPR012677">
    <property type="entry name" value="Nucleotide-bd_a/b_plait_sf"/>
</dbReference>
<feature type="domain" description="RRM" evidence="4">
    <location>
        <begin position="80"/>
        <end position="157"/>
    </location>
</feature>
<dbReference type="PANTHER" id="PTHR23236">
    <property type="entry name" value="EUKARYOTIC TRANSLATION INITIATION FACTOR 4B/4H"/>
    <property type="match status" value="1"/>
</dbReference>
<gene>
    <name evidence="6" type="primary">LOC108609043</name>
</gene>
<feature type="compositionally biased region" description="Basic and acidic residues" evidence="3">
    <location>
        <begin position="239"/>
        <end position="271"/>
    </location>
</feature>
<organism evidence="5 6">
    <name type="scientific">Drosophila arizonae</name>
    <name type="common">Fruit fly</name>
    <dbReference type="NCBI Taxonomy" id="7263"/>
    <lineage>
        <taxon>Eukaryota</taxon>
        <taxon>Metazoa</taxon>
        <taxon>Ecdysozoa</taxon>
        <taxon>Arthropoda</taxon>
        <taxon>Hexapoda</taxon>
        <taxon>Insecta</taxon>
        <taxon>Pterygota</taxon>
        <taxon>Neoptera</taxon>
        <taxon>Endopterygota</taxon>
        <taxon>Diptera</taxon>
        <taxon>Brachycera</taxon>
        <taxon>Muscomorpha</taxon>
        <taxon>Ephydroidea</taxon>
        <taxon>Drosophilidae</taxon>
        <taxon>Drosophila</taxon>
    </lineage>
</organism>
<evidence type="ECO:0000313" key="6">
    <source>
        <dbReference type="RefSeq" id="XP_017856213.1"/>
    </source>
</evidence>
<reference evidence="5" key="2">
    <citation type="journal article" date="2016" name="G3 (Bethesda)">
        <title>Genome Evolution in Three Species of Cactophilic Drosophila.</title>
        <authorList>
            <person name="Sanchez-Flores A."/>
            <person name="Penazola F."/>
            <person name="Carpinteyro-Ponce J."/>
            <person name="Nazario-Yepiz N."/>
            <person name="Abreu-Goodger C."/>
            <person name="Machado C.A."/>
            <person name="Markow T.A."/>
        </authorList>
    </citation>
    <scope>NUCLEOTIDE SEQUENCE [LARGE SCALE GENOMIC DNA]</scope>
</reference>
<feature type="compositionally biased region" description="Polar residues" evidence="3">
    <location>
        <begin position="363"/>
        <end position="373"/>
    </location>
</feature>
<dbReference type="InterPro" id="IPR000504">
    <property type="entry name" value="RRM_dom"/>
</dbReference>
<dbReference type="SMART" id="SM00360">
    <property type="entry name" value="RRM"/>
    <property type="match status" value="1"/>
</dbReference>
<evidence type="ECO:0000256" key="1">
    <source>
        <dbReference type="ARBA" id="ARBA00022884"/>
    </source>
</evidence>
<feature type="compositionally biased region" description="Polar residues" evidence="3">
    <location>
        <begin position="155"/>
        <end position="164"/>
    </location>
</feature>
<dbReference type="Gene3D" id="3.30.70.330">
    <property type="match status" value="1"/>
</dbReference>
<evidence type="ECO:0000256" key="2">
    <source>
        <dbReference type="PROSITE-ProRule" id="PRU00176"/>
    </source>
</evidence>
<keyword evidence="6" id="KW-0396">Initiation factor</keyword>
<feature type="region of interest" description="Disordered" evidence="3">
    <location>
        <begin position="335"/>
        <end position="464"/>
    </location>
</feature>
<dbReference type="PROSITE" id="PS50102">
    <property type="entry name" value="RRM"/>
    <property type="match status" value="1"/>
</dbReference>
<evidence type="ECO:0000313" key="5">
    <source>
        <dbReference type="Proteomes" id="UP000694904"/>
    </source>
</evidence>
<dbReference type="GeneID" id="108609043"/>
<feature type="compositionally biased region" description="Basic and acidic residues" evidence="3">
    <location>
        <begin position="178"/>
        <end position="189"/>
    </location>
</feature>
<accession>A0ABM1NMM7</accession>
<dbReference type="InterPro" id="IPR035979">
    <property type="entry name" value="RBD_domain_sf"/>
</dbReference>